<keyword evidence="1" id="KW-0328">Glycosyltransferase</keyword>
<dbReference type="PANTHER" id="PTHR21015">
    <property type="entry name" value="UDP-N-ACETYLGLUCOSAMINE--N-ACETYLMURAMYL-(PENTAPEPTIDE) PYROPHOSPHORYL-UNDECAPRENOL N-ACETYLGLUCOSAMINE TRANSFERASE 1"/>
    <property type="match status" value="1"/>
</dbReference>
<feature type="domain" description="Glycosyl transferase family 28 C-terminal" evidence="4">
    <location>
        <begin position="183"/>
        <end position="334"/>
    </location>
</feature>
<gene>
    <name evidence="5" type="ORF">UV06_C0006G0012</name>
</gene>
<evidence type="ECO:0000313" key="5">
    <source>
        <dbReference type="EMBL" id="KKS42742.1"/>
    </source>
</evidence>
<evidence type="ECO:0008006" key="7">
    <source>
        <dbReference type="Google" id="ProtNLM"/>
    </source>
</evidence>
<sequence>MKPLIAFTGGHHNSALVIAKSFQKEGYPIIWIGHKFASKGDKSLSAEYQEITGSGLQFLELKTGKFYQKFNPLEWLKIAFGFFQAFIYLITYRPKLIFSSGGYLSVPVVIAGWFLGIPSITHEQTVIAGWANKAISPFVKKILLTHVSSLPNFPQEKSVVVGLPIRKELLNSKYTKKFDPKLIYISCGKQGSHTINKALFPILPQLVAKFTVVHQTGANTLTKDSDRARRIKEKLGEYKDRYIFAPYFFAEDAATYIRSSSAIVGRAGAHSVYELMVLGKKAVLIPIPWVSHNEQFLNAKLAEEQIGSFILEEKDLTPESLYQAIIELVKRPSIKPSTKLATDATEKIIQIIREHLQEA</sequence>
<dbReference type="GO" id="GO:0005975">
    <property type="term" value="P:carbohydrate metabolic process"/>
    <property type="evidence" value="ECO:0007669"/>
    <property type="project" value="InterPro"/>
</dbReference>
<dbReference type="Proteomes" id="UP000033854">
    <property type="component" value="Unassembled WGS sequence"/>
</dbReference>
<dbReference type="CDD" id="cd03785">
    <property type="entry name" value="GT28_MurG"/>
    <property type="match status" value="1"/>
</dbReference>
<feature type="domain" description="Glycosyltransferase family 28 N-terminal" evidence="3">
    <location>
        <begin position="8"/>
        <end position="143"/>
    </location>
</feature>
<evidence type="ECO:0000259" key="4">
    <source>
        <dbReference type="Pfam" id="PF04101"/>
    </source>
</evidence>
<dbReference type="Pfam" id="PF03033">
    <property type="entry name" value="Glyco_transf_28"/>
    <property type="match status" value="1"/>
</dbReference>
<evidence type="ECO:0000256" key="2">
    <source>
        <dbReference type="ARBA" id="ARBA00022679"/>
    </source>
</evidence>
<dbReference type="Pfam" id="PF04101">
    <property type="entry name" value="Glyco_tran_28_C"/>
    <property type="match status" value="1"/>
</dbReference>
<evidence type="ECO:0000256" key="1">
    <source>
        <dbReference type="ARBA" id="ARBA00022676"/>
    </source>
</evidence>
<accession>A0A0G0Z1U3</accession>
<dbReference type="PANTHER" id="PTHR21015:SF22">
    <property type="entry name" value="GLYCOSYLTRANSFERASE"/>
    <property type="match status" value="1"/>
</dbReference>
<dbReference type="GO" id="GO:0016758">
    <property type="term" value="F:hexosyltransferase activity"/>
    <property type="evidence" value="ECO:0007669"/>
    <property type="project" value="InterPro"/>
</dbReference>
<organism evidence="5 6">
    <name type="scientific">Candidatus Collierbacteria bacterium GW2011_GWA2_42_17</name>
    <dbReference type="NCBI Taxonomy" id="1618378"/>
    <lineage>
        <taxon>Bacteria</taxon>
        <taxon>Candidatus Collieribacteriota</taxon>
    </lineage>
</organism>
<reference evidence="5 6" key="1">
    <citation type="journal article" date="2015" name="Nature">
        <title>rRNA introns, odd ribosomes, and small enigmatic genomes across a large radiation of phyla.</title>
        <authorList>
            <person name="Brown C.T."/>
            <person name="Hug L.A."/>
            <person name="Thomas B.C."/>
            <person name="Sharon I."/>
            <person name="Castelle C.J."/>
            <person name="Singh A."/>
            <person name="Wilkins M.J."/>
            <person name="Williams K.H."/>
            <person name="Banfield J.F."/>
        </authorList>
    </citation>
    <scope>NUCLEOTIDE SEQUENCE [LARGE SCALE GENOMIC DNA]</scope>
</reference>
<evidence type="ECO:0000259" key="3">
    <source>
        <dbReference type="Pfam" id="PF03033"/>
    </source>
</evidence>
<dbReference type="Gene3D" id="3.40.50.2000">
    <property type="entry name" value="Glycogen Phosphorylase B"/>
    <property type="match status" value="2"/>
</dbReference>
<name>A0A0G0Z1U3_9BACT</name>
<dbReference type="GO" id="GO:1901137">
    <property type="term" value="P:carbohydrate derivative biosynthetic process"/>
    <property type="evidence" value="ECO:0007669"/>
    <property type="project" value="UniProtKB-ARBA"/>
</dbReference>
<dbReference type="InterPro" id="IPR007235">
    <property type="entry name" value="Glyco_trans_28_C"/>
</dbReference>
<evidence type="ECO:0000313" key="6">
    <source>
        <dbReference type="Proteomes" id="UP000033854"/>
    </source>
</evidence>
<dbReference type="AlphaFoldDB" id="A0A0G0Z1U3"/>
<dbReference type="InterPro" id="IPR004276">
    <property type="entry name" value="GlycoTrans_28_N"/>
</dbReference>
<dbReference type="EMBL" id="LCDA01000006">
    <property type="protein sequence ID" value="KKS42742.1"/>
    <property type="molecule type" value="Genomic_DNA"/>
</dbReference>
<comment type="caution">
    <text evidence="5">The sequence shown here is derived from an EMBL/GenBank/DDBJ whole genome shotgun (WGS) entry which is preliminary data.</text>
</comment>
<proteinExistence type="predicted"/>
<keyword evidence="2" id="KW-0808">Transferase</keyword>
<protein>
    <recommendedName>
        <fullName evidence="7">Undecaprenyldiphospho-muramoylpentapeptide beta-N-acetylglucosaminyltransferase</fullName>
    </recommendedName>
</protein>
<dbReference type="SUPFAM" id="SSF53756">
    <property type="entry name" value="UDP-Glycosyltransferase/glycogen phosphorylase"/>
    <property type="match status" value="1"/>
</dbReference>